<keyword evidence="2 5" id="KW-0238">DNA-binding</keyword>
<comment type="caution">
    <text evidence="5">The sequence shown here is derived from an EMBL/GenBank/DDBJ whole genome shotgun (WGS) entry which is preliminary data.</text>
</comment>
<dbReference type="PROSITE" id="PS50043">
    <property type="entry name" value="HTH_LUXR_2"/>
    <property type="match status" value="1"/>
</dbReference>
<dbReference type="EMBL" id="JACCFK010000002">
    <property type="protein sequence ID" value="NYI93243.1"/>
    <property type="molecule type" value="Genomic_DNA"/>
</dbReference>
<reference evidence="5 6" key="1">
    <citation type="submission" date="2020-07" db="EMBL/GenBank/DDBJ databases">
        <title>Sequencing the genomes of 1000 actinobacteria strains.</title>
        <authorList>
            <person name="Klenk H.-P."/>
        </authorList>
    </citation>
    <scope>NUCLEOTIDE SEQUENCE [LARGE SCALE GENOMIC DNA]</scope>
    <source>
        <strain evidence="5 6">DSM 104006</strain>
    </source>
</reference>
<dbReference type="InterPro" id="IPR003018">
    <property type="entry name" value="GAF"/>
</dbReference>
<dbReference type="InterPro" id="IPR029016">
    <property type="entry name" value="GAF-like_dom_sf"/>
</dbReference>
<dbReference type="InterPro" id="IPR016032">
    <property type="entry name" value="Sig_transdc_resp-reg_C-effctor"/>
</dbReference>
<evidence type="ECO:0000256" key="2">
    <source>
        <dbReference type="ARBA" id="ARBA00023125"/>
    </source>
</evidence>
<dbReference type="PROSITE" id="PS00622">
    <property type="entry name" value="HTH_LUXR_1"/>
    <property type="match status" value="1"/>
</dbReference>
<dbReference type="SMART" id="SM00421">
    <property type="entry name" value="HTH_LUXR"/>
    <property type="match status" value="1"/>
</dbReference>
<dbReference type="Pfam" id="PF01590">
    <property type="entry name" value="GAF"/>
    <property type="match status" value="1"/>
</dbReference>
<dbReference type="PANTHER" id="PTHR44688">
    <property type="entry name" value="DNA-BINDING TRANSCRIPTIONAL ACTIVATOR DEVR_DOSR"/>
    <property type="match status" value="1"/>
</dbReference>
<dbReference type="InterPro" id="IPR036388">
    <property type="entry name" value="WH-like_DNA-bd_sf"/>
</dbReference>
<dbReference type="PRINTS" id="PR00038">
    <property type="entry name" value="HTHLUXR"/>
</dbReference>
<dbReference type="Proteomes" id="UP000549616">
    <property type="component" value="Unassembled WGS sequence"/>
</dbReference>
<dbReference type="InterPro" id="IPR000792">
    <property type="entry name" value="Tscrpt_reg_LuxR_C"/>
</dbReference>
<dbReference type="GO" id="GO:0003677">
    <property type="term" value="F:DNA binding"/>
    <property type="evidence" value="ECO:0007669"/>
    <property type="project" value="UniProtKB-KW"/>
</dbReference>
<evidence type="ECO:0000313" key="5">
    <source>
        <dbReference type="EMBL" id="NYI93243.1"/>
    </source>
</evidence>
<dbReference type="SUPFAM" id="SSF55781">
    <property type="entry name" value="GAF domain-like"/>
    <property type="match status" value="1"/>
</dbReference>
<dbReference type="Gene3D" id="1.10.10.10">
    <property type="entry name" value="Winged helix-like DNA-binding domain superfamily/Winged helix DNA-binding domain"/>
    <property type="match status" value="1"/>
</dbReference>
<organism evidence="5 6">
    <name type="scientific">Amycolatopsis endophytica</name>
    <dbReference type="NCBI Taxonomy" id="860233"/>
    <lineage>
        <taxon>Bacteria</taxon>
        <taxon>Bacillati</taxon>
        <taxon>Actinomycetota</taxon>
        <taxon>Actinomycetes</taxon>
        <taxon>Pseudonocardiales</taxon>
        <taxon>Pseudonocardiaceae</taxon>
        <taxon>Amycolatopsis</taxon>
    </lineage>
</organism>
<evidence type="ECO:0000259" key="4">
    <source>
        <dbReference type="PROSITE" id="PS50043"/>
    </source>
</evidence>
<keyword evidence="3" id="KW-0804">Transcription</keyword>
<evidence type="ECO:0000256" key="1">
    <source>
        <dbReference type="ARBA" id="ARBA00023015"/>
    </source>
</evidence>
<feature type="domain" description="HTH luxR-type" evidence="4">
    <location>
        <begin position="204"/>
        <end position="269"/>
    </location>
</feature>
<name>A0A853BCZ9_9PSEU</name>
<dbReference type="CDD" id="cd06170">
    <property type="entry name" value="LuxR_C_like"/>
    <property type="match status" value="1"/>
</dbReference>
<evidence type="ECO:0000256" key="3">
    <source>
        <dbReference type="ARBA" id="ARBA00023163"/>
    </source>
</evidence>
<accession>A0A853BCZ9</accession>
<dbReference type="Pfam" id="PF00196">
    <property type="entry name" value="GerE"/>
    <property type="match status" value="1"/>
</dbReference>
<gene>
    <name evidence="5" type="ORF">HNR02_006618</name>
</gene>
<dbReference type="RefSeq" id="WP_179777442.1">
    <property type="nucleotide sequence ID" value="NZ_JACCFK010000002.1"/>
</dbReference>
<dbReference type="SUPFAM" id="SSF46894">
    <property type="entry name" value="C-terminal effector domain of the bipartite response regulators"/>
    <property type="match status" value="1"/>
</dbReference>
<dbReference type="GO" id="GO:0006355">
    <property type="term" value="P:regulation of DNA-templated transcription"/>
    <property type="evidence" value="ECO:0007669"/>
    <property type="project" value="InterPro"/>
</dbReference>
<dbReference type="AlphaFoldDB" id="A0A853BCZ9"/>
<keyword evidence="1" id="KW-0805">Transcription regulation</keyword>
<dbReference type="PANTHER" id="PTHR44688:SF16">
    <property type="entry name" value="DNA-BINDING TRANSCRIPTIONAL ACTIVATOR DEVR_DOSR"/>
    <property type="match status" value="1"/>
</dbReference>
<proteinExistence type="predicted"/>
<keyword evidence="6" id="KW-1185">Reference proteome</keyword>
<dbReference type="Gene3D" id="3.30.450.40">
    <property type="match status" value="1"/>
</dbReference>
<protein>
    <submittedName>
        <fullName evidence="5">DNA-binding CsgD family transcriptional regulator/GAF domain-containing protein</fullName>
    </submittedName>
</protein>
<sequence length="272" mass="28995">MSDARSVLHAELRDAAGAAGLPVVFGGEVTGGRLRLSGFVGTRTAALHDLEVLPGAGLGGRVLMRGHPIAVADYGSARSITHDYDRPVLAEGLGSIIAVPVRAGDRCRGVLYGAARQTVAFGDRVRDALVTSGKRLARDLSVREDLGARLALADALSVEAAATREELRSVHSELRVIAGTLPDPQTRRRLYAAAQRLIDLGTPPAPSRIRLTTRETDVLAQVALGCTNAEVAERLSLGRETVKAYLQSAMRKLNAHTRHEAVVQARRLMLLP</sequence>
<evidence type="ECO:0000313" key="6">
    <source>
        <dbReference type="Proteomes" id="UP000549616"/>
    </source>
</evidence>